<evidence type="ECO:0000313" key="2">
    <source>
        <dbReference type="Proteomes" id="UP000253075"/>
    </source>
</evidence>
<gene>
    <name evidence="1" type="ORF">C6C11_17310</name>
</gene>
<dbReference type="Proteomes" id="UP000253075">
    <property type="component" value="Unassembled WGS sequence"/>
</dbReference>
<proteinExistence type="predicted"/>
<name>A0ABD7G4G0_AERHY</name>
<evidence type="ECO:0000313" key="1">
    <source>
        <dbReference type="EMBL" id="RCF46460.1"/>
    </source>
</evidence>
<sequence>MKSAARTAANQDARQRLIRLIHVGKRELGLDDEIYRALLMGSVQKDSTSAMSVPELERVLERMKRSGFKVRVKSARPPAQSRPGRPLAQYPEARKVRALWLFLHQLGAVKNPSEEALAAYVKRIAKVDALQWTNGNQTEALIETLKKWAMRYLPGQVREMAQTLSEAIKTGSVTLSDEELTGLRSTVGLAQTRQTFDPMQTAWDALKTALDKREKP</sequence>
<reference evidence="1 2" key="1">
    <citation type="journal article" date="2018" name="PLoS ONE">
        <title>Phenotypic characterization and whole genome analysis of extended-spectrum beta-lactamase-producing bacteria isolated from dogs in Germany.</title>
        <authorList>
            <person name="Boehmer T."/>
            <person name="Vogler A.J."/>
            <person name="Thomas A."/>
            <person name="Sauer S."/>
            <person name="Hergenroether M."/>
            <person name="Straubinger R.K."/>
            <person name="Birdsell D."/>
            <person name="Keim P."/>
            <person name="Sahl J.W."/>
            <person name="Williamson C.H."/>
            <person name="Riehm J.M."/>
        </authorList>
    </citation>
    <scope>NUCLEOTIDE SEQUENCE [LARGE SCALE GENOMIC DNA]</scope>
    <source>
        <strain evidence="1 2">AFG_SD03_1510_Ahy_093</strain>
    </source>
</reference>
<protein>
    <submittedName>
        <fullName evidence="1">Regulatory protein GemA</fullName>
    </submittedName>
</protein>
<organism evidence="1 2">
    <name type="scientific">Aeromonas hydrophila</name>
    <dbReference type="NCBI Taxonomy" id="644"/>
    <lineage>
        <taxon>Bacteria</taxon>
        <taxon>Pseudomonadati</taxon>
        <taxon>Pseudomonadota</taxon>
        <taxon>Gammaproteobacteria</taxon>
        <taxon>Aeromonadales</taxon>
        <taxon>Aeromonadaceae</taxon>
        <taxon>Aeromonas</taxon>
    </lineage>
</organism>
<reference evidence="2" key="2">
    <citation type="submission" date="2018-02" db="EMBL/GenBank/DDBJ databases">
        <title>Phenotypic characterization and whole genome analysis of multidrug-resistant, extended-spectrum beta-lactamase-producing bacteria isolated from dogs in Germany.</title>
        <authorList>
            <person name="Williamson C."/>
        </authorList>
    </citation>
    <scope>NUCLEOTIDE SEQUENCE [LARGE SCALE GENOMIC DNA]</scope>
    <source>
        <strain evidence="2">AFG_SD03_1510_Ahy_093</strain>
    </source>
</reference>
<dbReference type="RefSeq" id="WP_082430650.1">
    <property type="nucleotide sequence ID" value="NZ_PUTQ01000027.1"/>
</dbReference>
<dbReference type="Pfam" id="PF06252">
    <property type="entry name" value="GemA"/>
    <property type="match status" value="1"/>
</dbReference>
<dbReference type="AlphaFoldDB" id="A0ABD7G4G0"/>
<dbReference type="EMBL" id="PUTQ01000027">
    <property type="protein sequence ID" value="RCF46460.1"/>
    <property type="molecule type" value="Genomic_DNA"/>
</dbReference>
<comment type="caution">
    <text evidence="1">The sequence shown here is derived from an EMBL/GenBank/DDBJ whole genome shotgun (WGS) entry which is preliminary data.</text>
</comment>
<accession>A0ABD7G4G0</accession>
<dbReference type="InterPro" id="IPR009363">
    <property type="entry name" value="Phage_Mu_Gp16"/>
</dbReference>